<evidence type="ECO:0000256" key="2">
    <source>
        <dbReference type="ARBA" id="ARBA00023125"/>
    </source>
</evidence>
<dbReference type="SUPFAM" id="SSF46689">
    <property type="entry name" value="Homeodomain-like"/>
    <property type="match status" value="2"/>
</dbReference>
<dbReference type="Proteomes" id="UP000309676">
    <property type="component" value="Unassembled WGS sequence"/>
</dbReference>
<dbReference type="InterPro" id="IPR020449">
    <property type="entry name" value="Tscrpt_reg_AraC-type_HTH"/>
</dbReference>
<proteinExistence type="predicted"/>
<dbReference type="GO" id="GO:0043565">
    <property type="term" value="F:sequence-specific DNA binding"/>
    <property type="evidence" value="ECO:0007669"/>
    <property type="project" value="InterPro"/>
</dbReference>
<evidence type="ECO:0000256" key="4">
    <source>
        <dbReference type="SAM" id="Phobius"/>
    </source>
</evidence>
<protein>
    <submittedName>
        <fullName evidence="6">AraC family transcriptional regulator</fullName>
    </submittedName>
</protein>
<evidence type="ECO:0000313" key="7">
    <source>
        <dbReference type="Proteomes" id="UP000309676"/>
    </source>
</evidence>
<accession>A0A5R9GBN3</accession>
<dbReference type="SMART" id="SM00342">
    <property type="entry name" value="HTH_ARAC"/>
    <property type="match status" value="1"/>
</dbReference>
<dbReference type="RefSeq" id="WP_138191418.1">
    <property type="nucleotide sequence ID" value="NZ_VCIW01000001.1"/>
</dbReference>
<keyword evidence="7" id="KW-1185">Reference proteome</keyword>
<dbReference type="InterPro" id="IPR018062">
    <property type="entry name" value="HTH_AraC-typ_CS"/>
</dbReference>
<name>A0A5R9GBN3_9BACL</name>
<dbReference type="EMBL" id="VCIW01000001">
    <property type="protein sequence ID" value="TLS53872.1"/>
    <property type="molecule type" value="Genomic_DNA"/>
</dbReference>
<keyword evidence="3" id="KW-0804">Transcription</keyword>
<evidence type="ECO:0000256" key="3">
    <source>
        <dbReference type="ARBA" id="ARBA00023163"/>
    </source>
</evidence>
<organism evidence="6 7">
    <name type="scientific">Paenibacillus antri</name>
    <dbReference type="NCBI Taxonomy" id="2582848"/>
    <lineage>
        <taxon>Bacteria</taxon>
        <taxon>Bacillati</taxon>
        <taxon>Bacillota</taxon>
        <taxon>Bacilli</taxon>
        <taxon>Bacillales</taxon>
        <taxon>Paenibacillaceae</taxon>
        <taxon>Paenibacillus</taxon>
    </lineage>
</organism>
<dbReference type="InterPro" id="IPR018060">
    <property type="entry name" value="HTH_AraC"/>
</dbReference>
<dbReference type="PANTHER" id="PTHR43280:SF28">
    <property type="entry name" value="HTH-TYPE TRANSCRIPTIONAL ACTIVATOR RHAS"/>
    <property type="match status" value="1"/>
</dbReference>
<keyword evidence="4" id="KW-0812">Transmembrane</keyword>
<keyword evidence="4" id="KW-1133">Transmembrane helix</keyword>
<dbReference type="OrthoDB" id="1877256at2"/>
<dbReference type="PRINTS" id="PR00032">
    <property type="entry name" value="HTHARAC"/>
</dbReference>
<dbReference type="Gene3D" id="1.10.10.60">
    <property type="entry name" value="Homeodomain-like"/>
    <property type="match status" value="2"/>
</dbReference>
<evidence type="ECO:0000256" key="1">
    <source>
        <dbReference type="ARBA" id="ARBA00023015"/>
    </source>
</evidence>
<dbReference type="PROSITE" id="PS00041">
    <property type="entry name" value="HTH_ARAC_FAMILY_1"/>
    <property type="match status" value="1"/>
</dbReference>
<gene>
    <name evidence="6" type="ORF">FE782_00490</name>
</gene>
<dbReference type="PANTHER" id="PTHR43280">
    <property type="entry name" value="ARAC-FAMILY TRANSCRIPTIONAL REGULATOR"/>
    <property type="match status" value="1"/>
</dbReference>
<dbReference type="InterPro" id="IPR009057">
    <property type="entry name" value="Homeodomain-like_sf"/>
</dbReference>
<sequence length="753" mass="87894">MNIEYKKKLWFYKTLFSYLPVFFLVTSILFLILFLAFSENIKKTTTKSNEFFVMQINQSVNNILSPVEKMVVNEMLTNGTLNRSFEAEDLQKYDIYEISKALKKLILNFPIIESAYIYYQGNRLVISDSVFTPLEQFSDQAFIEEQLSERQIGSSWTGRRMYTDVRKNDTQSVVSLVKKYPFHTGSQGLVVINIRVDTVQAMVAEMSSLETGVVHIFDGEGSFILSTEQSASTAYRAADVDDAYAKSTSDYTGWEVYSGFQNGRMFAFFAVFPYFWVVLGLVSIGVGAIWIIFITRRNYKPIETIMKRLNETFSLKNRDLFAKGNPDEIRFIELAIVDLMEQANKFQSRQEEDLIRIRKGFFKETVEGNRPIELEEWKHEMRRLGLKETFDKIAFNVLEIDKYYEFTAVYSDKDQYLLKFILNSVVQEIAQNHGIHAWTEWLSNERLGILYMIDDPDEEAAKISSQKIRQMPENYISWIKDNLKFTATVGIGGETDQIDDVPDLYESAMQALKYKPIFGNDRVIHPEELLAKPKTEIFNHVEFVGTLAHTYRSGNPTWHSQYQAFFQNLRSGMFPREDIVSIIHYFLYYLDRSMNELSNKLRESWQQRTMPALAELLDRFETLEEFEKRSYPLLESMSDEIQRQRDNQNNNQMIHDVRQYIDENYASPDLSLNLLSRTYNLSPSYLSQLFKDEFGEKFVDYLVGIRIEKAKKLLQNTSEPIQDIANKVGYLHAFSFIRAFKKLVGKTPGEFRK</sequence>
<dbReference type="PROSITE" id="PS01124">
    <property type="entry name" value="HTH_ARAC_FAMILY_2"/>
    <property type="match status" value="1"/>
</dbReference>
<keyword evidence="2" id="KW-0238">DNA-binding</keyword>
<comment type="caution">
    <text evidence="6">The sequence shown here is derived from an EMBL/GenBank/DDBJ whole genome shotgun (WGS) entry which is preliminary data.</text>
</comment>
<dbReference type="AlphaFoldDB" id="A0A5R9GBN3"/>
<dbReference type="Pfam" id="PF12833">
    <property type="entry name" value="HTH_18"/>
    <property type="match status" value="1"/>
</dbReference>
<evidence type="ECO:0000313" key="6">
    <source>
        <dbReference type="EMBL" id="TLS53872.1"/>
    </source>
</evidence>
<evidence type="ECO:0000259" key="5">
    <source>
        <dbReference type="PROSITE" id="PS01124"/>
    </source>
</evidence>
<feature type="transmembrane region" description="Helical" evidence="4">
    <location>
        <begin position="15"/>
        <end position="37"/>
    </location>
</feature>
<feature type="domain" description="HTH araC/xylS-type" evidence="5">
    <location>
        <begin position="655"/>
        <end position="753"/>
    </location>
</feature>
<keyword evidence="4" id="KW-0472">Membrane</keyword>
<feature type="transmembrane region" description="Helical" evidence="4">
    <location>
        <begin position="266"/>
        <end position="293"/>
    </location>
</feature>
<dbReference type="GO" id="GO:0003700">
    <property type="term" value="F:DNA-binding transcription factor activity"/>
    <property type="evidence" value="ECO:0007669"/>
    <property type="project" value="InterPro"/>
</dbReference>
<keyword evidence="1" id="KW-0805">Transcription regulation</keyword>
<reference evidence="6 7" key="1">
    <citation type="submission" date="2019-05" db="EMBL/GenBank/DDBJ databases">
        <authorList>
            <person name="Narsing Rao M.P."/>
            <person name="Li W.J."/>
        </authorList>
    </citation>
    <scope>NUCLEOTIDE SEQUENCE [LARGE SCALE GENOMIC DNA]</scope>
    <source>
        <strain evidence="6 7">SYSU_K30003</strain>
    </source>
</reference>